<sequence length="132" mass="14188">MKHLKTVIAVLALSSAYAMGAPAPTNNQDVSIGDVCVFAHYTISRGSDLAQINTYDGNNRRGKVLITSDNRLRIDMKGEPKVVTGPQMRPTDPAMKNWEGKVESTGAKWAVGFNSGTGMVQVDGHGYTFICA</sequence>
<reference evidence="1" key="1">
    <citation type="submission" date="2024-06" db="EMBL/GenBank/DDBJ databases">
        <authorList>
            <person name="Melgar S."/>
            <person name="Ryabinky S."/>
            <person name="Merugu K."/>
            <person name="Desisa B."/>
            <person name="Truong H."/>
            <person name="Jamal R."/>
            <person name="Sandhu A."/>
            <person name="Johnson A."/>
        </authorList>
    </citation>
    <scope>NUCLEOTIDE SEQUENCE</scope>
</reference>
<name>A0AAU8KX05_9CAUD</name>
<evidence type="ECO:0008006" key="2">
    <source>
        <dbReference type="Google" id="ProtNLM"/>
    </source>
</evidence>
<evidence type="ECO:0000313" key="1">
    <source>
        <dbReference type="EMBL" id="XCN28055.1"/>
    </source>
</evidence>
<accession>A0AAU8KX05</accession>
<proteinExistence type="predicted"/>
<organism evidence="1">
    <name type="scientific">Serratia phage Kevin</name>
    <dbReference type="NCBI Taxonomy" id="3161161"/>
    <lineage>
        <taxon>Viruses</taxon>
        <taxon>Duplodnaviria</taxon>
        <taxon>Heunggongvirae</taxon>
        <taxon>Uroviricota</taxon>
        <taxon>Caudoviricetes</taxon>
        <taxon>Pantevenvirales</taxon>
        <taxon>Ackermannviridae</taxon>
        <taxon>Miltonvirus</taxon>
    </lineage>
</organism>
<dbReference type="EMBL" id="PP869623">
    <property type="protein sequence ID" value="XCN28055.1"/>
    <property type="molecule type" value="Genomic_DNA"/>
</dbReference>
<protein>
    <recommendedName>
        <fullName evidence="2">Adhesin</fullName>
    </recommendedName>
</protein>